<reference evidence="3 5" key="1">
    <citation type="submission" date="2022-07" db="EMBL/GenBank/DDBJ databases">
        <authorList>
            <person name="Criscuolo A."/>
        </authorList>
    </citation>
    <scope>NUCLEOTIDE SEQUENCE</scope>
    <source>
        <strain evidence="5">CIP 111951</strain>
        <strain evidence="3">CIP111854</strain>
        <strain evidence="2">CIP111951</strain>
    </source>
</reference>
<evidence type="ECO:0000313" key="4">
    <source>
        <dbReference type="Proteomes" id="UP001152467"/>
    </source>
</evidence>
<dbReference type="EMBL" id="CAMAPD010000015">
    <property type="protein sequence ID" value="CAH9063771.1"/>
    <property type="molecule type" value="Genomic_DNA"/>
</dbReference>
<dbReference type="EMBL" id="CAMAPC010000019">
    <property type="protein sequence ID" value="CAH9064869.1"/>
    <property type="molecule type" value="Genomic_DNA"/>
</dbReference>
<dbReference type="Proteomes" id="UP001152467">
    <property type="component" value="Unassembled WGS sequence"/>
</dbReference>
<name>A0A9W4R3C9_9GAMM</name>
<organism evidence="3 4">
    <name type="scientific">Pseudoalteromonas holothuriae</name>
    <dbReference type="NCBI Taxonomy" id="2963714"/>
    <lineage>
        <taxon>Bacteria</taxon>
        <taxon>Pseudomonadati</taxon>
        <taxon>Pseudomonadota</taxon>
        <taxon>Gammaproteobacteria</taxon>
        <taxon>Alteromonadales</taxon>
        <taxon>Pseudoalteromonadaceae</taxon>
        <taxon>Pseudoalteromonas</taxon>
    </lineage>
</organism>
<dbReference type="InterPro" id="IPR045795">
    <property type="entry name" value="SLT_4"/>
</dbReference>
<feature type="domain" description="Transglycosylase SLT" evidence="1">
    <location>
        <begin position="29"/>
        <end position="211"/>
    </location>
</feature>
<dbReference type="InterPro" id="IPR023346">
    <property type="entry name" value="Lysozyme-like_dom_sf"/>
</dbReference>
<protein>
    <recommendedName>
        <fullName evidence="1">Transglycosylase SLT domain-containing protein</fullName>
    </recommendedName>
</protein>
<dbReference type="Pfam" id="PF19489">
    <property type="entry name" value="SLT_4"/>
    <property type="match status" value="1"/>
</dbReference>
<evidence type="ECO:0000313" key="3">
    <source>
        <dbReference type="EMBL" id="CAH9064869.1"/>
    </source>
</evidence>
<gene>
    <name evidence="3" type="ORF">PSECIP111854_03558</name>
    <name evidence="2" type="ORF">PSECIP111951_02969</name>
</gene>
<dbReference type="CDD" id="cd00442">
    <property type="entry name" value="Lyz-like"/>
    <property type="match status" value="1"/>
</dbReference>
<evidence type="ECO:0000313" key="2">
    <source>
        <dbReference type="EMBL" id="CAH9063771.1"/>
    </source>
</evidence>
<evidence type="ECO:0000259" key="1">
    <source>
        <dbReference type="Pfam" id="PF19489"/>
    </source>
</evidence>
<dbReference type="Gene3D" id="1.10.530.10">
    <property type="match status" value="1"/>
</dbReference>
<comment type="caution">
    <text evidence="3">The sequence shown here is derived from an EMBL/GenBank/DDBJ whole genome shotgun (WGS) entry which is preliminary data.</text>
</comment>
<dbReference type="Proteomes" id="UP001152485">
    <property type="component" value="Unassembled WGS sequence"/>
</dbReference>
<dbReference type="AlphaFoldDB" id="A0A9W4R3C9"/>
<keyword evidence="4" id="KW-1185">Reference proteome</keyword>
<dbReference type="SUPFAM" id="SSF53955">
    <property type="entry name" value="Lysozyme-like"/>
    <property type="match status" value="1"/>
</dbReference>
<sequence>MLNCCIHKLGLALFRKVQWVLKKMQKFITLLSVLFFVTGCATAPPKQPHDICKIFKEKEDWYYDARDAQDKWGSPKHVLMAMMYQESSFKHDAAPPMEYFLWVIPIGRVSSAYGYSQAKTPTWSDYKRETGNSGADRDDFEDAIDFMGWFVYKTHKVNGISKWDAYAQYLNYHEGWGGYKRGTYRKKKWLMSVANKVKHRASRYGAQLKRCEDDLDKNWFERLFG</sequence>
<proteinExistence type="predicted"/>
<evidence type="ECO:0000313" key="5">
    <source>
        <dbReference type="Proteomes" id="UP001152485"/>
    </source>
</evidence>
<accession>A0A9W4R3C9</accession>